<evidence type="ECO:0000256" key="1">
    <source>
        <dbReference type="SAM" id="Phobius"/>
    </source>
</evidence>
<evidence type="ECO:0000313" key="3">
    <source>
        <dbReference type="EMBL" id="KAK0627329.1"/>
    </source>
</evidence>
<comment type="caution">
    <text evidence="3">The sequence shown here is derived from an EMBL/GenBank/DDBJ whole genome shotgun (WGS) entry which is preliminary data.</text>
</comment>
<gene>
    <name evidence="3" type="ORF">B0T14DRAFT_600567</name>
</gene>
<dbReference type="Pfam" id="PF06985">
    <property type="entry name" value="HET"/>
    <property type="match status" value="1"/>
</dbReference>
<evidence type="ECO:0000313" key="4">
    <source>
        <dbReference type="Proteomes" id="UP001175000"/>
    </source>
</evidence>
<dbReference type="PANTHER" id="PTHR33112">
    <property type="entry name" value="DOMAIN PROTEIN, PUTATIVE-RELATED"/>
    <property type="match status" value="1"/>
</dbReference>
<dbReference type="AlphaFoldDB" id="A0AA39X4U1"/>
<reference evidence="3" key="1">
    <citation type="submission" date="2023-06" db="EMBL/GenBank/DDBJ databases">
        <title>Genome-scale phylogeny and comparative genomics of the fungal order Sordariales.</title>
        <authorList>
            <consortium name="Lawrence Berkeley National Laboratory"/>
            <person name="Hensen N."/>
            <person name="Bonometti L."/>
            <person name="Westerberg I."/>
            <person name="Brannstrom I.O."/>
            <person name="Guillou S."/>
            <person name="Cros-Aarteil S."/>
            <person name="Calhoun S."/>
            <person name="Haridas S."/>
            <person name="Kuo A."/>
            <person name="Mondo S."/>
            <person name="Pangilinan J."/>
            <person name="Riley R."/>
            <person name="Labutti K."/>
            <person name="Andreopoulos B."/>
            <person name="Lipzen A."/>
            <person name="Chen C."/>
            <person name="Yanf M."/>
            <person name="Daum C."/>
            <person name="Ng V."/>
            <person name="Clum A."/>
            <person name="Steindorff A."/>
            <person name="Ohm R."/>
            <person name="Martin F."/>
            <person name="Silar P."/>
            <person name="Natvig D."/>
            <person name="Lalanne C."/>
            <person name="Gautier V."/>
            <person name="Ament-Velasquez S.L."/>
            <person name="Kruys A."/>
            <person name="Hutchinson M.I."/>
            <person name="Powell A.J."/>
            <person name="Barry K."/>
            <person name="Miller A.N."/>
            <person name="Grigoriev I.V."/>
            <person name="Debuchy R."/>
            <person name="Gladieux P."/>
            <person name="Thoren M.H."/>
            <person name="Johannesson H."/>
        </authorList>
    </citation>
    <scope>NUCLEOTIDE SEQUENCE</scope>
    <source>
        <strain evidence="3">CBS 606.72</strain>
    </source>
</reference>
<feature type="transmembrane region" description="Helical" evidence="1">
    <location>
        <begin position="20"/>
        <end position="52"/>
    </location>
</feature>
<name>A0AA39X4U1_9PEZI</name>
<keyword evidence="1" id="KW-0812">Transmembrane</keyword>
<dbReference type="PANTHER" id="PTHR33112:SF16">
    <property type="entry name" value="HETEROKARYON INCOMPATIBILITY DOMAIN-CONTAINING PROTEIN"/>
    <property type="match status" value="1"/>
</dbReference>
<feature type="domain" description="Heterokaryon incompatibility" evidence="2">
    <location>
        <begin position="333"/>
        <end position="483"/>
    </location>
</feature>
<protein>
    <submittedName>
        <fullName evidence="3">Heterokaryon incompatibility protein-domain-containing protein</fullName>
    </submittedName>
</protein>
<dbReference type="InterPro" id="IPR010730">
    <property type="entry name" value="HET"/>
</dbReference>
<dbReference type="Proteomes" id="UP001175000">
    <property type="component" value="Unassembled WGS sequence"/>
</dbReference>
<feature type="transmembrane region" description="Helical" evidence="1">
    <location>
        <begin position="64"/>
        <end position="97"/>
    </location>
</feature>
<sequence length="844" mass="93839">MLIPSGALALPRLVPQISLLAYFTFMTLVMLLVLSLSLAACLSFWAFHFLLLDSLPPSSTARKILVAIFGTPFFLTPLIIIALTVSATTVVTVLALARIGREVIGGQALAPASTISRLIHASSRGMLVIRTPRFWNADRFSDSGLCKSCQRAISASSLLLGSRLGLAKTRERIALYDSIPEMQRNWRHCHFCETLLGQKDELPSIASLMAPDHRRPDDSQVFLQLEYRQNEPHSMFASLVLGDSSAVYAPTRIGEGTMQTWNEGRDIVDVQGISMAKFWISRCLKHPMCGTSTSLNPAYLPSRLLYVGKPNVPVFRLLVNAAVDRPDVVDDRYIALSHCWGGNIACQLTTNNYTSMAVHIQERTLPKNFLDAVLITRGLGIQYLWIDSLCIVQDSVLDWESESPMMGHIFANAYCVIAATASKNSHGGCLRARRVRDRPDRRDLMRSGSKYCYTSRSYPSVRTLFETRVEQAPLTQRAWAFQERLLARRLVHFASDTLLFECNTLQASEHDPEGVRYATEEYGVRGGKLVDQLELSLSRIGQKLDLRGVGDGGDFLARRGIRGALDFLQSLGLAALHNKLERIEFVKKWFDIVTAYSERALTRETDKLIALSGVAELVQERARLPYLAGLWHLEGFALPLQLLWRVKRPVRRQPLYCAPSWSWASAQGQVELLPLKHLALTTAGTESLESPAEVVSISVSWRGSSVASARSLLDAGMVVIRAPTWEARNGNPRSGSMNLYKTHPRAYRMSGGGGIQRNVRYLPDTNDPIGGNNLIAITLITARGPEGVGLEYGLVLTPKSRDKPETRGSSDEYERVGMWWRVENNEQARPPELTLPALRTIVVV</sequence>
<keyword evidence="4" id="KW-1185">Reference proteome</keyword>
<evidence type="ECO:0000259" key="2">
    <source>
        <dbReference type="Pfam" id="PF06985"/>
    </source>
</evidence>
<dbReference type="EMBL" id="JAULSU010000002">
    <property type="protein sequence ID" value="KAK0627329.1"/>
    <property type="molecule type" value="Genomic_DNA"/>
</dbReference>
<proteinExistence type="predicted"/>
<keyword evidence="1" id="KW-0472">Membrane</keyword>
<keyword evidence="1" id="KW-1133">Transmembrane helix</keyword>
<organism evidence="3 4">
    <name type="scientific">Immersiella caudata</name>
    <dbReference type="NCBI Taxonomy" id="314043"/>
    <lineage>
        <taxon>Eukaryota</taxon>
        <taxon>Fungi</taxon>
        <taxon>Dikarya</taxon>
        <taxon>Ascomycota</taxon>
        <taxon>Pezizomycotina</taxon>
        <taxon>Sordariomycetes</taxon>
        <taxon>Sordariomycetidae</taxon>
        <taxon>Sordariales</taxon>
        <taxon>Lasiosphaeriaceae</taxon>
        <taxon>Immersiella</taxon>
    </lineage>
</organism>
<accession>A0AA39X4U1</accession>